<organism evidence="1 2">
    <name type="scientific">Candidatus Nitrosopumilus koreensis AR1</name>
    <dbReference type="NCBI Taxonomy" id="1229908"/>
    <lineage>
        <taxon>Archaea</taxon>
        <taxon>Nitrososphaerota</taxon>
        <taxon>Nitrososphaeria</taxon>
        <taxon>Nitrosopumilales</taxon>
        <taxon>Nitrosopumilaceae</taxon>
        <taxon>Nitrosopumilus</taxon>
    </lineage>
</organism>
<dbReference type="RefSeq" id="WP_014962753.1">
    <property type="nucleotide sequence ID" value="NC_018655.1"/>
</dbReference>
<name>K0B4L1_9ARCH</name>
<proteinExistence type="predicted"/>
<dbReference type="AlphaFoldDB" id="K0B4L1"/>
<reference evidence="1 2" key="1">
    <citation type="journal article" date="2012" name="J. Bacteriol.">
        <title>Draft Genome Sequence of an Ammonia-Oxidizing Archaeon, "Candidatus Nitrosopumilus koreensis" AR1, from Marine Sediment.</title>
        <authorList>
            <person name="Park S.J."/>
            <person name="Kim J.G."/>
            <person name="Jung M.Y."/>
            <person name="Kim S.J."/>
            <person name="Cha I.T."/>
            <person name="Kwon K."/>
            <person name="Lee J.H."/>
            <person name="Rhee S.K."/>
        </authorList>
    </citation>
    <scope>NUCLEOTIDE SEQUENCE [LARGE SCALE GENOMIC DNA]</scope>
    <source>
        <strain evidence="1 2">AR1</strain>
    </source>
</reference>
<evidence type="ECO:0000313" key="1">
    <source>
        <dbReference type="EMBL" id="AFS80364.1"/>
    </source>
</evidence>
<dbReference type="GeneID" id="58787100"/>
<dbReference type="Proteomes" id="UP000006101">
    <property type="component" value="Chromosome"/>
</dbReference>
<dbReference type="PATRIC" id="fig|1229908.8.peg.492"/>
<evidence type="ECO:0008006" key="3">
    <source>
        <dbReference type="Google" id="ProtNLM"/>
    </source>
</evidence>
<dbReference type="EMBL" id="CP003842">
    <property type="protein sequence ID" value="AFS80364.1"/>
    <property type="molecule type" value="Genomic_DNA"/>
</dbReference>
<protein>
    <recommendedName>
        <fullName evidence="3">Endonuclease/exonuclease/phosphatase</fullName>
    </recommendedName>
</protein>
<accession>K0B4L1</accession>
<dbReference type="KEGG" id="nkr:NKOR_02320"/>
<dbReference type="HOGENOM" id="CLU_3093919_0_0_2"/>
<gene>
    <name evidence="1" type="ORF">NKOR_02320</name>
</gene>
<evidence type="ECO:0000313" key="2">
    <source>
        <dbReference type="Proteomes" id="UP000006101"/>
    </source>
</evidence>
<sequence>MPKKIEKAGSVDFYQGDHHALYPFPEFSMTKEKFTYQISDHLPLWIQLNIE</sequence>
<keyword evidence="2" id="KW-1185">Reference proteome</keyword>